<dbReference type="Proteomes" id="UP000275267">
    <property type="component" value="Unassembled WGS sequence"/>
</dbReference>
<dbReference type="EMBL" id="PQIB02000001">
    <property type="protein sequence ID" value="RLN43433.1"/>
    <property type="molecule type" value="Genomic_DNA"/>
</dbReference>
<proteinExistence type="predicted"/>
<reference evidence="2" key="1">
    <citation type="journal article" date="2019" name="Nat. Commun.">
        <title>The genome of broomcorn millet.</title>
        <authorList>
            <person name="Zou C."/>
            <person name="Miki D."/>
            <person name="Li D."/>
            <person name="Tang Q."/>
            <person name="Xiao L."/>
            <person name="Rajput S."/>
            <person name="Deng P."/>
            <person name="Jia W."/>
            <person name="Huang R."/>
            <person name="Zhang M."/>
            <person name="Sun Y."/>
            <person name="Hu J."/>
            <person name="Fu X."/>
            <person name="Schnable P.S."/>
            <person name="Li F."/>
            <person name="Zhang H."/>
            <person name="Feng B."/>
            <person name="Zhu X."/>
            <person name="Liu R."/>
            <person name="Schnable J.C."/>
            <person name="Zhu J.-K."/>
            <person name="Zhang H."/>
        </authorList>
    </citation>
    <scope>NUCLEOTIDE SEQUENCE [LARGE SCALE GENOMIC DNA]</scope>
</reference>
<comment type="caution">
    <text evidence="1">The sequence shown here is derived from an EMBL/GenBank/DDBJ whole genome shotgun (WGS) entry which is preliminary data.</text>
</comment>
<keyword evidence="2" id="KW-1185">Reference proteome</keyword>
<accession>A0A3L6TSW8</accession>
<name>A0A3L6TSW8_PANMI</name>
<evidence type="ECO:0000313" key="1">
    <source>
        <dbReference type="EMBL" id="RLN43433.1"/>
    </source>
</evidence>
<evidence type="ECO:0000313" key="2">
    <source>
        <dbReference type="Proteomes" id="UP000275267"/>
    </source>
</evidence>
<protein>
    <submittedName>
        <fullName evidence="1">Uncharacterized protein</fullName>
    </submittedName>
</protein>
<dbReference type="AlphaFoldDB" id="A0A3L6TSW8"/>
<organism evidence="1 2">
    <name type="scientific">Panicum miliaceum</name>
    <name type="common">Proso millet</name>
    <name type="synonym">Broomcorn millet</name>
    <dbReference type="NCBI Taxonomy" id="4540"/>
    <lineage>
        <taxon>Eukaryota</taxon>
        <taxon>Viridiplantae</taxon>
        <taxon>Streptophyta</taxon>
        <taxon>Embryophyta</taxon>
        <taxon>Tracheophyta</taxon>
        <taxon>Spermatophyta</taxon>
        <taxon>Magnoliopsida</taxon>
        <taxon>Liliopsida</taxon>
        <taxon>Poales</taxon>
        <taxon>Poaceae</taxon>
        <taxon>PACMAD clade</taxon>
        <taxon>Panicoideae</taxon>
        <taxon>Panicodae</taxon>
        <taxon>Paniceae</taxon>
        <taxon>Panicinae</taxon>
        <taxon>Panicum</taxon>
        <taxon>Panicum sect. Panicum</taxon>
    </lineage>
</organism>
<gene>
    <name evidence="1" type="ORF">C2845_PM01G47980</name>
</gene>
<sequence>MDKMKTTSVKSRRKVMAGSNRMPVRWECERLEGVMALGGDRARVNIGVAWEPSGGWTVWVVWASKPLCKQVSRFGPKNRRCVRCACMAVMEGLWRHPEAYVEVKQSCEGGVLPML</sequence>